<dbReference type="Proteomes" id="UP001232156">
    <property type="component" value="Unassembled WGS sequence"/>
</dbReference>
<dbReference type="PROSITE" id="PS50887">
    <property type="entry name" value="GGDEF"/>
    <property type="match status" value="1"/>
</dbReference>
<protein>
    <submittedName>
        <fullName evidence="4">EAL domain-containing protein</fullName>
    </submittedName>
</protein>
<reference evidence="4 5" key="1">
    <citation type="submission" date="2023-08" db="EMBL/GenBank/DDBJ databases">
        <title>Alcaligenaceae gen. nov., a novel taxon isolated from the sludge of Yixing Pesticide Factory.</title>
        <authorList>
            <person name="Ruan L."/>
        </authorList>
    </citation>
    <scope>NUCLEOTIDE SEQUENCE [LARGE SCALE GENOMIC DNA]</scope>
    <source>
        <strain evidence="4 5">LG-2</strain>
    </source>
</reference>
<proteinExistence type="predicted"/>
<keyword evidence="5" id="KW-1185">Reference proteome</keyword>
<evidence type="ECO:0000259" key="3">
    <source>
        <dbReference type="PROSITE" id="PS50887"/>
    </source>
</evidence>
<dbReference type="EMBL" id="JAUZQE010000001">
    <property type="protein sequence ID" value="MDR4124433.1"/>
    <property type="molecule type" value="Genomic_DNA"/>
</dbReference>
<comment type="caution">
    <text evidence="4">The sequence shown here is derived from an EMBL/GenBank/DDBJ whole genome shotgun (WGS) entry which is preliminary data.</text>
</comment>
<dbReference type="Pfam" id="PF00990">
    <property type="entry name" value="GGDEF"/>
    <property type="match status" value="1"/>
</dbReference>
<dbReference type="InterPro" id="IPR043128">
    <property type="entry name" value="Rev_trsase/Diguanyl_cyclase"/>
</dbReference>
<name>A0ABU1D253_9BURK</name>
<feature type="transmembrane region" description="Helical" evidence="1">
    <location>
        <begin position="350"/>
        <end position="373"/>
    </location>
</feature>
<dbReference type="SUPFAM" id="SSF141868">
    <property type="entry name" value="EAL domain-like"/>
    <property type="match status" value="1"/>
</dbReference>
<dbReference type="CDD" id="cd01948">
    <property type="entry name" value="EAL"/>
    <property type="match status" value="1"/>
</dbReference>
<keyword evidence="1" id="KW-0472">Membrane</keyword>
<evidence type="ECO:0000313" key="4">
    <source>
        <dbReference type="EMBL" id="MDR4124433.1"/>
    </source>
</evidence>
<dbReference type="PANTHER" id="PTHR44757:SF2">
    <property type="entry name" value="BIOFILM ARCHITECTURE MAINTENANCE PROTEIN MBAA"/>
    <property type="match status" value="1"/>
</dbReference>
<dbReference type="PROSITE" id="PS50883">
    <property type="entry name" value="EAL"/>
    <property type="match status" value="1"/>
</dbReference>
<dbReference type="InterPro" id="IPR001633">
    <property type="entry name" value="EAL_dom"/>
</dbReference>
<feature type="transmembrane region" description="Helical" evidence="1">
    <location>
        <begin position="21"/>
        <end position="50"/>
    </location>
</feature>
<keyword evidence="1" id="KW-1133">Transmembrane helix</keyword>
<dbReference type="SUPFAM" id="SSF55073">
    <property type="entry name" value="Nucleotide cyclase"/>
    <property type="match status" value="1"/>
</dbReference>
<feature type="transmembrane region" description="Helical" evidence="1">
    <location>
        <begin position="201"/>
        <end position="221"/>
    </location>
</feature>
<evidence type="ECO:0000259" key="2">
    <source>
        <dbReference type="PROSITE" id="PS50883"/>
    </source>
</evidence>
<keyword evidence="1" id="KW-0812">Transmembrane</keyword>
<organism evidence="4 5">
    <name type="scientific">Yanghanlia caeni</name>
    <dbReference type="NCBI Taxonomy" id="3064283"/>
    <lineage>
        <taxon>Bacteria</taxon>
        <taxon>Pseudomonadati</taxon>
        <taxon>Pseudomonadota</taxon>
        <taxon>Betaproteobacteria</taxon>
        <taxon>Burkholderiales</taxon>
        <taxon>Alcaligenaceae</taxon>
        <taxon>Yanghanlia</taxon>
    </lineage>
</organism>
<evidence type="ECO:0000256" key="1">
    <source>
        <dbReference type="SAM" id="Phobius"/>
    </source>
</evidence>
<dbReference type="InterPro" id="IPR000160">
    <property type="entry name" value="GGDEF_dom"/>
</dbReference>
<dbReference type="InterPro" id="IPR052155">
    <property type="entry name" value="Biofilm_reg_signaling"/>
</dbReference>
<feature type="domain" description="EAL" evidence="2">
    <location>
        <begin position="703"/>
        <end position="958"/>
    </location>
</feature>
<dbReference type="PANTHER" id="PTHR44757">
    <property type="entry name" value="DIGUANYLATE CYCLASE DGCP"/>
    <property type="match status" value="1"/>
</dbReference>
<evidence type="ECO:0000313" key="5">
    <source>
        <dbReference type="Proteomes" id="UP001232156"/>
    </source>
</evidence>
<dbReference type="InterPro" id="IPR029787">
    <property type="entry name" value="Nucleotide_cyclase"/>
</dbReference>
<dbReference type="RefSeq" id="WP_347286163.1">
    <property type="nucleotide sequence ID" value="NZ_JAUZQE010000001.1"/>
</dbReference>
<feature type="transmembrane region" description="Helical" evidence="1">
    <location>
        <begin position="321"/>
        <end position="338"/>
    </location>
</feature>
<sequence length="979" mass="109138">MKALDATPSKLLEKLRVVRRSGIYLFSLWVVPLAILLFSIVAITGFAPLYPSTSGASLSFRSLPLAAGHAGPREALAALQTVPQQQRVELHNGAWLLINLPQQAQLQPAAIDFPARDAESITCWRPDTLQVIGSVQGRAASGAMRTSRLGNALMLGHNDDQAGSSFDTLLCRAEYGKPTVFSTEVWTIPDLRIASDRFHRGIALLNGGIVTLALFLTIIALRNREWVFLLLGAWLIGNLRLGAYALRWDSQWLGYALPPDWQELLRKLTLAAYFLVTYTLFTQLFRPTSSRHPGLSRALQWLGVAQLAAAFVLPWPVFSLLSGLIWAFGLVAGLLLLRRKLVRQPQQRVFSWRLLSLAVALTVSLAGVVLTLIGQEELLDSFSSVLALLLSNLMVALAVGGIIREGQRQRMRAQTELVTGYAVAPLGLFTLDADGRFLRMNAVLRDMLALHEHKNDTLYWHDLFPPQQWEAVARDTLDGKDTDILLNERDPATRQPRHFALRAALAGEHVEGSLQDITARTRAMNELRGMVDNDPLTQALNRRGIEKKLDEALRQMIETNAPCSLAYMDLDHFKRINGLFGHTAGDEILKQVTERLRRILTEDQAMGRMGSDEFIILFPNMTISEARSTAQRIIGELNEASYQVGQRHFHIRSAIGVVEIHHGMTVAAAISAATRACRDARKQHQDVVVYEHDSSELQAHTEELRLFDQLEGGDSPKGLYLEMQPIMALKNCDDSLNFEILLRVRDTHGRLIPTGKIVSGAEESGTITIIDKWVFSATLEWLLKHGDRLRKTQFVNVNLSGVSLNNDKFIDNLFHLLGRYPQLSRKLCVEITEGVALQNLERTRELITRLKAMGVRIALDDFGAGYTSFSYLKQLGADAIKIDGTLVRDMLANETNTAIVRTIVELAQNLGMFIIAEWVEDVHALEVLREMGVDYVQGYAVSAALTPMEILDAEYVSDLVTNADTLAYISRHSQPRSRR</sequence>
<gene>
    <name evidence="4" type="ORF">Q8947_00310</name>
</gene>
<dbReference type="SMART" id="SM00052">
    <property type="entry name" value="EAL"/>
    <property type="match status" value="1"/>
</dbReference>
<feature type="transmembrane region" description="Helical" evidence="1">
    <location>
        <begin position="228"/>
        <end position="248"/>
    </location>
</feature>
<dbReference type="Gene3D" id="3.30.70.270">
    <property type="match status" value="1"/>
</dbReference>
<dbReference type="SUPFAM" id="SSF55785">
    <property type="entry name" value="PYP-like sensor domain (PAS domain)"/>
    <property type="match status" value="1"/>
</dbReference>
<dbReference type="InterPro" id="IPR035965">
    <property type="entry name" value="PAS-like_dom_sf"/>
</dbReference>
<dbReference type="CDD" id="cd01949">
    <property type="entry name" value="GGDEF"/>
    <property type="match status" value="1"/>
</dbReference>
<feature type="domain" description="GGDEF" evidence="3">
    <location>
        <begin position="561"/>
        <end position="693"/>
    </location>
</feature>
<dbReference type="InterPro" id="IPR035919">
    <property type="entry name" value="EAL_sf"/>
</dbReference>
<dbReference type="Gene3D" id="3.20.20.450">
    <property type="entry name" value="EAL domain"/>
    <property type="match status" value="1"/>
</dbReference>
<accession>A0ABU1D253</accession>
<dbReference type="SMART" id="SM00267">
    <property type="entry name" value="GGDEF"/>
    <property type="match status" value="1"/>
</dbReference>
<feature type="transmembrane region" description="Helical" evidence="1">
    <location>
        <begin position="385"/>
        <end position="403"/>
    </location>
</feature>
<dbReference type="Pfam" id="PF00563">
    <property type="entry name" value="EAL"/>
    <property type="match status" value="1"/>
</dbReference>
<dbReference type="NCBIfam" id="TIGR00254">
    <property type="entry name" value="GGDEF"/>
    <property type="match status" value="1"/>
</dbReference>